<accession>A0A2H0V6F9</accession>
<dbReference type="Proteomes" id="UP000229901">
    <property type="component" value="Unassembled WGS sequence"/>
</dbReference>
<dbReference type="PANTHER" id="PTHR36923">
    <property type="entry name" value="FERREDOXIN"/>
    <property type="match status" value="1"/>
</dbReference>
<evidence type="ECO:0000256" key="4">
    <source>
        <dbReference type="ARBA" id="ARBA00023004"/>
    </source>
</evidence>
<evidence type="ECO:0000259" key="7">
    <source>
        <dbReference type="PROSITE" id="PS51379"/>
    </source>
</evidence>
<protein>
    <recommendedName>
        <fullName evidence="6">Ferredoxin</fullName>
    </recommendedName>
</protein>
<reference evidence="9" key="1">
    <citation type="submission" date="2017-09" db="EMBL/GenBank/DDBJ databases">
        <title>Depth-based differentiation of microbial function through sediment-hosted aquifers and enrichment of novel symbionts in the deep terrestrial subsurface.</title>
        <authorList>
            <person name="Probst A.J."/>
            <person name="Ladd B."/>
            <person name="Jarett J.K."/>
            <person name="Geller-Mcgrath D.E."/>
            <person name="Sieber C.M.K."/>
            <person name="Emerson J.B."/>
            <person name="Anantharaman K."/>
            <person name="Thomas B.C."/>
            <person name="Malmstrom R."/>
            <person name="Stieglmeier M."/>
            <person name="Klingl A."/>
            <person name="Woyke T."/>
            <person name="Ryan C.M."/>
            <person name="Banfield J.F."/>
        </authorList>
    </citation>
    <scope>NUCLEOTIDE SEQUENCE [LARGE SCALE GENOMIC DNA]</scope>
</reference>
<evidence type="ECO:0000256" key="2">
    <source>
        <dbReference type="ARBA" id="ARBA00022723"/>
    </source>
</evidence>
<feature type="domain" description="4Fe-4S ferredoxin-type" evidence="7">
    <location>
        <begin position="1"/>
        <end position="29"/>
    </location>
</feature>
<dbReference type="PANTHER" id="PTHR36923:SF3">
    <property type="entry name" value="FERREDOXIN"/>
    <property type="match status" value="1"/>
</dbReference>
<dbReference type="AlphaFoldDB" id="A0A2H0V6F9"/>
<keyword evidence="2 6" id="KW-0479">Metal-binding</keyword>
<dbReference type="PROSITE" id="PS51379">
    <property type="entry name" value="4FE4S_FER_2"/>
    <property type="match status" value="1"/>
</dbReference>
<name>A0A2H0V6F9_9BACT</name>
<comment type="caution">
    <text evidence="8">The sequence shown here is derived from an EMBL/GenBank/DDBJ whole genome shotgun (WGS) entry which is preliminary data.</text>
</comment>
<dbReference type="InterPro" id="IPR001080">
    <property type="entry name" value="3Fe4S_ferredoxin"/>
</dbReference>
<evidence type="ECO:0000256" key="6">
    <source>
        <dbReference type="RuleBase" id="RU368020"/>
    </source>
</evidence>
<evidence type="ECO:0000313" key="8">
    <source>
        <dbReference type="EMBL" id="PIR94652.1"/>
    </source>
</evidence>
<comment type="function">
    <text evidence="6">Ferredoxins are iron-sulfur proteins that transfer electrons in a wide variety of metabolic reactions.</text>
</comment>
<dbReference type="EMBL" id="PFAP01000001">
    <property type="protein sequence ID" value="PIR94652.1"/>
    <property type="molecule type" value="Genomic_DNA"/>
</dbReference>
<evidence type="ECO:0000256" key="5">
    <source>
        <dbReference type="ARBA" id="ARBA00023014"/>
    </source>
</evidence>
<proteinExistence type="predicted"/>
<keyword evidence="5 6" id="KW-0411">Iron-sulfur</keyword>
<gene>
    <name evidence="8" type="ORF">COT97_00120</name>
</gene>
<keyword evidence="1 6" id="KW-0813">Transport</keyword>
<keyword evidence="4 6" id="KW-0408">Iron</keyword>
<dbReference type="GO" id="GO:0005506">
    <property type="term" value="F:iron ion binding"/>
    <property type="evidence" value="ECO:0007669"/>
    <property type="project" value="UniProtKB-UniRule"/>
</dbReference>
<keyword evidence="3 6" id="KW-0249">Electron transport</keyword>
<dbReference type="Pfam" id="PF13370">
    <property type="entry name" value="Fer4_13"/>
    <property type="match status" value="1"/>
</dbReference>
<dbReference type="InterPro" id="IPR051269">
    <property type="entry name" value="Fe-S_cluster_ET"/>
</dbReference>
<dbReference type="Gene3D" id="3.30.70.20">
    <property type="match status" value="1"/>
</dbReference>
<dbReference type="GO" id="GO:0009055">
    <property type="term" value="F:electron transfer activity"/>
    <property type="evidence" value="ECO:0007669"/>
    <property type="project" value="UniProtKB-UniRule"/>
</dbReference>
<dbReference type="PRINTS" id="PR00352">
    <property type="entry name" value="3FE4SFRDOXIN"/>
</dbReference>
<evidence type="ECO:0000313" key="9">
    <source>
        <dbReference type="Proteomes" id="UP000229901"/>
    </source>
</evidence>
<evidence type="ECO:0000256" key="1">
    <source>
        <dbReference type="ARBA" id="ARBA00022448"/>
    </source>
</evidence>
<dbReference type="InterPro" id="IPR017896">
    <property type="entry name" value="4Fe4S_Fe-S-bd"/>
</dbReference>
<dbReference type="SUPFAM" id="SSF54862">
    <property type="entry name" value="4Fe-4S ferredoxins"/>
    <property type="match status" value="1"/>
</dbReference>
<evidence type="ECO:0000256" key="3">
    <source>
        <dbReference type="ARBA" id="ARBA00022982"/>
    </source>
</evidence>
<organism evidence="8 9">
    <name type="scientific">Candidatus Falkowbacteria bacterium CG10_big_fil_rev_8_21_14_0_10_39_11</name>
    <dbReference type="NCBI Taxonomy" id="1974565"/>
    <lineage>
        <taxon>Bacteria</taxon>
        <taxon>Candidatus Falkowiibacteriota</taxon>
    </lineage>
</organism>
<dbReference type="GO" id="GO:0051536">
    <property type="term" value="F:iron-sulfur cluster binding"/>
    <property type="evidence" value="ECO:0007669"/>
    <property type="project" value="UniProtKB-KW"/>
</dbReference>
<sequence length="64" mass="6757">MTIKVDKEGCIGCGTCAAICSEVFDMAETDQGFKAVVKEGQEKSELPCVKESESACPVQAITIV</sequence>